<proteinExistence type="predicted"/>
<dbReference type="InterPro" id="IPR045741">
    <property type="entry name" value="PorV"/>
</dbReference>
<feature type="domain" description="Type IX secretion system protein PorV" evidence="1">
    <location>
        <begin position="3"/>
        <end position="210"/>
    </location>
</feature>
<evidence type="ECO:0000313" key="3">
    <source>
        <dbReference type="Proteomes" id="UP001139125"/>
    </source>
</evidence>
<dbReference type="EMBL" id="JANDBC010000002">
    <property type="protein sequence ID" value="MCP9291991.1"/>
    <property type="molecule type" value="Genomic_DNA"/>
</dbReference>
<dbReference type="SUPFAM" id="SSF56935">
    <property type="entry name" value="Porins"/>
    <property type="match status" value="1"/>
</dbReference>
<dbReference type="NCBIfam" id="NF033709">
    <property type="entry name" value="PorV_fam"/>
    <property type="match status" value="1"/>
</dbReference>
<evidence type="ECO:0000313" key="2">
    <source>
        <dbReference type="EMBL" id="MCP9291991.1"/>
    </source>
</evidence>
<reference evidence="2" key="1">
    <citation type="submission" date="2022-06" db="EMBL/GenBank/DDBJ databases">
        <title>Gracilimonas sp. CAU 1638 isolated from sea sediment.</title>
        <authorList>
            <person name="Kim W."/>
        </authorList>
    </citation>
    <scope>NUCLEOTIDE SEQUENCE</scope>
    <source>
        <strain evidence="2">CAU 1638</strain>
    </source>
</reference>
<protein>
    <submittedName>
        <fullName evidence="2">PorV/PorQ family protein</fullName>
    </submittedName>
</protein>
<sequence length="304" mass="32599">MKFLSVSPSARASALSGAVTSVEMGAYSALYNPATMAYINGTYTASVGAVQWIADINHNSATLVYQPADGKFGVIGLNAISVDYGDILSTARADNEQGYIDLGTINPTAFAVGLSYANAVTDQFSVGANFRYSNQNLGSAAISTDGAGNYETQSFSAGTGVLDFGVLYKTGFRSLNFGMALRNFSPEVSYDDEGAELPLTFKIGVSMDVLDLTNLDPDVHSLLVSIDANRPRDYDEQLLFGLEYTFIDRFVLRGGYGFPKDEEQLTFGAGIKQPIGPLVLSVDYSYTQFGVFGEVNRFSAQIGF</sequence>
<evidence type="ECO:0000259" key="1">
    <source>
        <dbReference type="Pfam" id="PF19572"/>
    </source>
</evidence>
<organism evidence="2 3">
    <name type="scientific">Gracilimonas sediminicola</name>
    <dbReference type="NCBI Taxonomy" id="2952158"/>
    <lineage>
        <taxon>Bacteria</taxon>
        <taxon>Pseudomonadati</taxon>
        <taxon>Balneolota</taxon>
        <taxon>Balneolia</taxon>
        <taxon>Balneolales</taxon>
        <taxon>Balneolaceae</taxon>
        <taxon>Gracilimonas</taxon>
    </lineage>
</organism>
<accession>A0A9X2L441</accession>
<name>A0A9X2L441_9BACT</name>
<comment type="caution">
    <text evidence="2">The sequence shown here is derived from an EMBL/GenBank/DDBJ whole genome shotgun (WGS) entry which is preliminary data.</text>
</comment>
<dbReference type="Proteomes" id="UP001139125">
    <property type="component" value="Unassembled WGS sequence"/>
</dbReference>
<dbReference type="Pfam" id="PF19572">
    <property type="entry name" value="PorV"/>
    <property type="match status" value="1"/>
</dbReference>
<gene>
    <name evidence="2" type="ORF">NM125_10425</name>
</gene>
<keyword evidence="3" id="KW-1185">Reference proteome</keyword>
<dbReference type="Gene3D" id="2.40.160.60">
    <property type="entry name" value="Outer membrane protein transport protein (OMPP1/FadL/TodX)"/>
    <property type="match status" value="1"/>
</dbReference>
<dbReference type="AlphaFoldDB" id="A0A9X2L441"/>